<reference evidence="19" key="1">
    <citation type="journal article" date="2014" name="PLoS ONE">
        <title>The genome and linkage map of the northern pike (Esox lucius): conserved synteny revealed between the salmonid sister group and the Neoteleostei.</title>
        <authorList>
            <person name="Rondeau E.B."/>
            <person name="Minkley D.R."/>
            <person name="Leong J.S."/>
            <person name="Messmer A.M."/>
            <person name="Jantzen J.R."/>
            <person name="von Schalburg K.R."/>
            <person name="Lemon C."/>
            <person name="Bird N.H."/>
            <person name="Koop B.F."/>
        </authorList>
    </citation>
    <scope>NUCLEOTIDE SEQUENCE</scope>
</reference>
<dbReference type="Pfam" id="PF11461">
    <property type="entry name" value="RILP"/>
    <property type="match status" value="1"/>
</dbReference>
<evidence type="ECO:0000256" key="12">
    <source>
        <dbReference type="ARBA" id="ARBA00040816"/>
    </source>
</evidence>
<reference evidence="18" key="4">
    <citation type="submission" date="2025-09" db="UniProtKB">
        <authorList>
            <consortium name="Ensembl"/>
        </authorList>
    </citation>
    <scope>IDENTIFICATION</scope>
</reference>
<dbReference type="GO" id="GO:0015031">
    <property type="term" value="P:protein transport"/>
    <property type="evidence" value="ECO:0007669"/>
    <property type="project" value="UniProtKB-KW"/>
</dbReference>
<dbReference type="InterPro" id="IPR021563">
    <property type="entry name" value="RILP_dimer"/>
</dbReference>
<evidence type="ECO:0000256" key="3">
    <source>
        <dbReference type="ARBA" id="ARBA00004514"/>
    </source>
</evidence>
<keyword evidence="10" id="KW-0966">Cell projection</keyword>
<evidence type="ECO:0000256" key="10">
    <source>
        <dbReference type="ARBA" id="ARBA00023273"/>
    </source>
</evidence>
<keyword evidence="5" id="KW-0963">Cytoplasm</keyword>
<dbReference type="PROSITE" id="PS51776">
    <property type="entry name" value="RH1"/>
    <property type="match status" value="1"/>
</dbReference>
<evidence type="ECO:0000256" key="13">
    <source>
        <dbReference type="ARBA" id="ARBA00042424"/>
    </source>
</evidence>
<protein>
    <recommendedName>
        <fullName evidence="12">RILP-like protein 1</fullName>
    </recommendedName>
    <alternativeName>
        <fullName evidence="13">Rab-interacting lysosomal-like protein 1</fullName>
    </alternativeName>
</protein>
<feature type="compositionally biased region" description="Pro residues" evidence="15">
    <location>
        <begin position="252"/>
        <end position="265"/>
    </location>
</feature>
<dbReference type="InterPro" id="IPR051241">
    <property type="entry name" value="DZIP_RILPL"/>
</dbReference>
<evidence type="ECO:0000256" key="11">
    <source>
        <dbReference type="ARBA" id="ARBA00038318"/>
    </source>
</evidence>
<keyword evidence="4" id="KW-0813">Transport</keyword>
<sequence>MEEFGSALEKNVADLTVMDVYDIAAVVGQEFERIIDQYGCEALSRLMPKVVRVLEILEVMVSRNSISPETEELRLELDKLRLERMDRLEKEKKHKKELELVEDVWRGEAQDLLSQIAQLQEENKTLLTNMSIKDPMSEEDLQRHEGMSERERQVMKKLKEVVDKQRDEIRAKDRELTLKNEDIEALQQQQSRLMKINHDLRHKISVVEAQGKALIEQKVELEAGAQARVQEMGALRQEVARLRERLQGDVPPQAPEELPPQPPSPAQEALCDEEMGGLDQKDPNRPRFTLQELRDVLHERNELKAKVFMLQEEIAYYKSEEAEDETGPPAPSPSPEQLRARPRTGAQPESGIKRLFSFFSRDKRWNSQRSAQFDDSFSSWAGKDEVYTEQAQEALQHL</sequence>
<dbReference type="PANTHER" id="PTHR21502:SF6">
    <property type="entry name" value="RILP-LIKE PROTEIN 1"/>
    <property type="match status" value="1"/>
</dbReference>
<evidence type="ECO:0000313" key="19">
    <source>
        <dbReference type="Proteomes" id="UP000265140"/>
    </source>
</evidence>
<feature type="coiled-coil region" evidence="14">
    <location>
        <begin position="102"/>
        <end position="189"/>
    </location>
</feature>
<comment type="subcellular location">
    <subcellularLocation>
        <location evidence="1">Cell projection</location>
        <location evidence="1">Cilium</location>
    </subcellularLocation>
    <subcellularLocation>
        <location evidence="2">Cytoplasm</location>
        <location evidence="2">Cytoskeleton</location>
        <location evidence="2">Microtubule organizing center</location>
        <location evidence="2">Centrosome</location>
    </subcellularLocation>
    <subcellularLocation>
        <location evidence="3">Cytoplasm</location>
        <location evidence="3">Cytosol</location>
    </subcellularLocation>
</comment>
<name>A0A3P8X9K9_ESOLU</name>
<keyword evidence="9" id="KW-0206">Cytoskeleton</keyword>
<evidence type="ECO:0000256" key="7">
    <source>
        <dbReference type="ARBA" id="ARBA00023054"/>
    </source>
</evidence>
<evidence type="ECO:0000256" key="8">
    <source>
        <dbReference type="ARBA" id="ARBA00023069"/>
    </source>
</evidence>
<evidence type="ECO:0000256" key="15">
    <source>
        <dbReference type="SAM" id="MobiDB-lite"/>
    </source>
</evidence>
<dbReference type="SUPFAM" id="SSF161256">
    <property type="entry name" value="RILP dimerisation region"/>
    <property type="match status" value="1"/>
</dbReference>
<dbReference type="GeneTree" id="ENSGT00940000157897"/>
<feature type="region of interest" description="Disordered" evidence="15">
    <location>
        <begin position="250"/>
        <end position="269"/>
    </location>
</feature>
<evidence type="ECO:0000256" key="4">
    <source>
        <dbReference type="ARBA" id="ARBA00022448"/>
    </source>
</evidence>
<dbReference type="GO" id="GO:0046983">
    <property type="term" value="F:protein dimerization activity"/>
    <property type="evidence" value="ECO:0007669"/>
    <property type="project" value="InterPro"/>
</dbReference>
<dbReference type="InterPro" id="IPR034744">
    <property type="entry name" value="RH2"/>
</dbReference>
<dbReference type="PROSITE" id="PS51777">
    <property type="entry name" value="RH2"/>
    <property type="match status" value="1"/>
</dbReference>
<evidence type="ECO:0000259" key="16">
    <source>
        <dbReference type="PROSITE" id="PS51776"/>
    </source>
</evidence>
<dbReference type="InterPro" id="IPR034743">
    <property type="entry name" value="RH1"/>
</dbReference>
<keyword evidence="19" id="KW-1185">Reference proteome</keyword>
<dbReference type="GO" id="GO:0051959">
    <property type="term" value="F:dynein light intermediate chain binding"/>
    <property type="evidence" value="ECO:0007669"/>
    <property type="project" value="TreeGrafter"/>
</dbReference>
<dbReference type="Pfam" id="PF09744">
    <property type="entry name" value="RH1"/>
    <property type="match status" value="1"/>
</dbReference>
<feature type="domain" description="RH1" evidence="16">
    <location>
        <begin position="3"/>
        <end position="97"/>
    </location>
</feature>
<dbReference type="CTD" id="353116"/>
<dbReference type="Gene3D" id="1.20.58.1770">
    <property type="match status" value="1"/>
</dbReference>
<feature type="domain" description="RH2" evidence="17">
    <location>
        <begin position="285"/>
        <end position="352"/>
    </location>
</feature>
<keyword evidence="8" id="KW-0969">Cilium</keyword>
<dbReference type="AlphaFoldDB" id="A0A3P8X9K9"/>
<dbReference type="GO" id="GO:0005813">
    <property type="term" value="C:centrosome"/>
    <property type="evidence" value="ECO:0007669"/>
    <property type="project" value="UniProtKB-SubCell"/>
</dbReference>
<evidence type="ECO:0000256" key="2">
    <source>
        <dbReference type="ARBA" id="ARBA00004300"/>
    </source>
</evidence>
<comment type="similarity">
    <text evidence="11">Belongs to the RILPL family.</text>
</comment>
<evidence type="ECO:0000256" key="1">
    <source>
        <dbReference type="ARBA" id="ARBA00004138"/>
    </source>
</evidence>
<dbReference type="GO" id="GO:0060271">
    <property type="term" value="P:cilium assembly"/>
    <property type="evidence" value="ECO:0007669"/>
    <property type="project" value="TreeGrafter"/>
</dbReference>
<organism evidence="18 19">
    <name type="scientific">Esox lucius</name>
    <name type="common">Northern pike</name>
    <dbReference type="NCBI Taxonomy" id="8010"/>
    <lineage>
        <taxon>Eukaryota</taxon>
        <taxon>Metazoa</taxon>
        <taxon>Chordata</taxon>
        <taxon>Craniata</taxon>
        <taxon>Vertebrata</taxon>
        <taxon>Euteleostomi</taxon>
        <taxon>Actinopterygii</taxon>
        <taxon>Neopterygii</taxon>
        <taxon>Teleostei</taxon>
        <taxon>Protacanthopterygii</taxon>
        <taxon>Esociformes</taxon>
        <taxon>Esocidae</taxon>
        <taxon>Esox</taxon>
    </lineage>
</organism>
<evidence type="ECO:0000256" key="6">
    <source>
        <dbReference type="ARBA" id="ARBA00022927"/>
    </source>
</evidence>
<dbReference type="GO" id="GO:0031267">
    <property type="term" value="F:small GTPase binding"/>
    <property type="evidence" value="ECO:0007669"/>
    <property type="project" value="TreeGrafter"/>
</dbReference>
<dbReference type="FunFam" id="1.20.58.1770:FF:000002">
    <property type="entry name" value="RILP-like protein 1 isoform X1"/>
    <property type="match status" value="1"/>
</dbReference>
<gene>
    <name evidence="18" type="primary">RILPL1</name>
</gene>
<dbReference type="GO" id="GO:0036064">
    <property type="term" value="C:ciliary basal body"/>
    <property type="evidence" value="ECO:0007669"/>
    <property type="project" value="TreeGrafter"/>
</dbReference>
<feature type="region of interest" description="Disordered" evidence="15">
    <location>
        <begin position="320"/>
        <end position="352"/>
    </location>
</feature>
<keyword evidence="6" id="KW-0653">Protein transport</keyword>
<evidence type="ECO:0000256" key="14">
    <source>
        <dbReference type="SAM" id="Coils"/>
    </source>
</evidence>
<dbReference type="Bgee" id="ENSELUG00000002813">
    <property type="expression patterns" value="Expressed in heart and 14 other cell types or tissues"/>
</dbReference>
<dbReference type="CDD" id="cd14445">
    <property type="entry name" value="RILP-like"/>
    <property type="match status" value="1"/>
</dbReference>
<dbReference type="GO" id="GO:0005829">
    <property type="term" value="C:cytosol"/>
    <property type="evidence" value="ECO:0007669"/>
    <property type="project" value="UniProtKB-SubCell"/>
</dbReference>
<evidence type="ECO:0000256" key="5">
    <source>
        <dbReference type="ARBA" id="ARBA00022490"/>
    </source>
</evidence>
<dbReference type="RefSeq" id="XP_010875696.1">
    <property type="nucleotide sequence ID" value="XM_010877394.5"/>
</dbReference>
<keyword evidence="7 14" id="KW-0175">Coiled coil</keyword>
<reference evidence="18" key="2">
    <citation type="submission" date="2020-02" db="EMBL/GenBank/DDBJ databases">
        <title>Esox lucius (northern pike) genome, fEsoLuc1, primary haplotype.</title>
        <authorList>
            <person name="Myers G."/>
            <person name="Karagic N."/>
            <person name="Meyer A."/>
            <person name="Pippel M."/>
            <person name="Reichard M."/>
            <person name="Winkler S."/>
            <person name="Tracey A."/>
            <person name="Sims Y."/>
            <person name="Howe K."/>
            <person name="Rhie A."/>
            <person name="Formenti G."/>
            <person name="Durbin R."/>
            <person name="Fedrigo O."/>
            <person name="Jarvis E.D."/>
        </authorList>
    </citation>
    <scope>NUCLEOTIDE SEQUENCE [LARGE SCALE GENOMIC DNA]</scope>
</reference>
<dbReference type="GeneID" id="105014797"/>
<evidence type="ECO:0000259" key="17">
    <source>
        <dbReference type="PROSITE" id="PS51777"/>
    </source>
</evidence>
<proteinExistence type="inferred from homology"/>
<evidence type="ECO:0000313" key="18">
    <source>
        <dbReference type="Ensembl" id="ENSELUP00000001295.2"/>
    </source>
</evidence>
<evidence type="ECO:0000256" key="9">
    <source>
        <dbReference type="ARBA" id="ARBA00023212"/>
    </source>
</evidence>
<accession>A0A3P8X9K9</accession>
<dbReference type="Gene3D" id="6.10.230.10">
    <property type="match status" value="1"/>
</dbReference>
<dbReference type="Ensembl" id="ENSELUT00000017630.3">
    <property type="protein sequence ID" value="ENSELUP00000001295.2"/>
    <property type="gene ID" value="ENSELUG00000002813.3"/>
</dbReference>
<dbReference type="PANTHER" id="PTHR21502">
    <property type="entry name" value="ZINC FINGER PROTEIN DZIP1"/>
    <property type="match status" value="1"/>
</dbReference>
<dbReference type="Proteomes" id="UP000265140">
    <property type="component" value="Chromosome 14"/>
</dbReference>
<reference evidence="18" key="3">
    <citation type="submission" date="2025-08" db="UniProtKB">
        <authorList>
            <consortium name="Ensembl"/>
        </authorList>
    </citation>
    <scope>IDENTIFICATION</scope>
</reference>